<feature type="domain" description="DUF3991" evidence="2">
    <location>
        <begin position="128"/>
        <end position="196"/>
    </location>
</feature>
<organism evidence="3">
    <name type="scientific">Sinorhizobium sp. M14</name>
    <dbReference type="NCBI Taxonomy" id="430451"/>
    <lineage>
        <taxon>Bacteria</taxon>
        <taxon>Pseudomonadati</taxon>
        <taxon>Pseudomonadota</taxon>
        <taxon>Alphaproteobacteria</taxon>
        <taxon>Hyphomicrobiales</taxon>
        <taxon>Rhizobiaceae</taxon>
        <taxon>Sinorhizobium/Ensifer group</taxon>
        <taxon>Sinorhizobium</taxon>
    </lineage>
</organism>
<dbReference type="AlphaFoldDB" id="R4ILK8"/>
<name>R4ILK8_9HYPH</name>
<evidence type="ECO:0000259" key="2">
    <source>
        <dbReference type="Pfam" id="PF13154"/>
    </source>
</evidence>
<dbReference type="InterPro" id="IPR025054">
    <property type="entry name" value="DUF3991"/>
</dbReference>
<dbReference type="RefSeq" id="WP_015647727.1">
    <property type="nucleotide sequence ID" value="NC_021209.1"/>
</dbReference>
<sequence>MKRDEIERLRDTVGCQAVLEKAGFALDGKESTKRAMKYRRGSEIIIVTHAGRGWFDPLSDAKGDIFGLVTTLEGCNFPEGCMRVAELSGLRPSDLVWNKDTVETISLVSTAEDWARRRSPSAGSASWRYLRWQRSLPAFVIRAAINRNLLREGPYGSIWAAHTDHHGKVSGWEGRGPDWRGFAKGGAKILFRLGADHATRLCVTEAAIDAMSLAAIEGMRDGTLYLSTGGGWAPATAAALRRLGQRPDIQLVAATDGNSQGDVFADRLRILAEDLGCSWLRLRPHADDWNEVLKQMEKEKTQRRVEKGGVPPARPPHQGRLRPAAPALDPADGQAGVPEGVKED</sequence>
<evidence type="ECO:0000256" key="1">
    <source>
        <dbReference type="SAM" id="MobiDB-lite"/>
    </source>
</evidence>
<dbReference type="Gene3D" id="3.40.1360.10">
    <property type="match status" value="1"/>
</dbReference>
<reference evidence="3" key="1">
    <citation type="journal article" date="2013" name="J. Biotechnol.">
        <title>Structural and functional genomics of plasmid pSinA of Sinorhizobium sp. M14 encoding genes for the arsenite oxidation and arsenic resistance.</title>
        <authorList>
            <person name="Drewniak L."/>
            <person name="Dziewit L."/>
            <person name="Ciezkowska M."/>
            <person name="Gawor J."/>
            <person name="Gromadka R."/>
            <person name="Sklodowska A."/>
        </authorList>
    </citation>
    <scope>NUCLEOTIDE SEQUENCE</scope>
    <source>
        <strain evidence="3">M14</strain>
        <plasmid evidence="3">pSinA</plasmid>
    </source>
</reference>
<accession>R4ILK8</accession>
<protein>
    <recommendedName>
        <fullName evidence="2">DUF3991 domain-containing protein</fullName>
    </recommendedName>
</protein>
<dbReference type="Pfam" id="PF13154">
    <property type="entry name" value="DUF3991"/>
    <property type="match status" value="1"/>
</dbReference>
<dbReference type="Pfam" id="PF13155">
    <property type="entry name" value="Toprim_2"/>
    <property type="match status" value="1"/>
</dbReference>
<geneLocation type="plasmid" evidence="3">
    <name>pSinA</name>
</geneLocation>
<keyword evidence="3" id="KW-0614">Plasmid</keyword>
<evidence type="ECO:0000313" key="3">
    <source>
        <dbReference type="EMBL" id="AFR74919.1"/>
    </source>
</evidence>
<feature type="region of interest" description="Disordered" evidence="1">
    <location>
        <begin position="299"/>
        <end position="344"/>
    </location>
</feature>
<dbReference type="CDD" id="cd00188">
    <property type="entry name" value="TOPRIM"/>
    <property type="match status" value="1"/>
</dbReference>
<dbReference type="PIRSF" id="PIRSF036054">
    <property type="entry name" value="UCP036054"/>
    <property type="match status" value="1"/>
</dbReference>
<feature type="compositionally biased region" description="Low complexity" evidence="1">
    <location>
        <begin position="321"/>
        <end position="333"/>
    </location>
</feature>
<proteinExistence type="predicted"/>
<dbReference type="InterPro" id="IPR017041">
    <property type="entry name" value="UCP036054"/>
</dbReference>
<dbReference type="EMBL" id="JF809815">
    <property type="protein sequence ID" value="AFR74919.1"/>
    <property type="molecule type" value="Genomic_DNA"/>
</dbReference>